<dbReference type="EMBL" id="CP097770">
    <property type="protein sequence ID" value="UZP76295.1"/>
    <property type="molecule type" value="Genomic_DNA"/>
</dbReference>
<name>A0AAE9PQ05_PAEPO</name>
<dbReference type="AlphaFoldDB" id="A0AAE9PQ05"/>
<dbReference type="Gene3D" id="3.10.350.10">
    <property type="entry name" value="LysM domain"/>
    <property type="match status" value="1"/>
</dbReference>
<sequence>MRLCIVQREDTLETIADRYQLSTRELQLYNRLAEHHVEEGQVLYIP</sequence>
<dbReference type="CDD" id="cd00118">
    <property type="entry name" value="LysM"/>
    <property type="match status" value="1"/>
</dbReference>
<evidence type="ECO:0000313" key="2">
    <source>
        <dbReference type="EMBL" id="UZP76295.1"/>
    </source>
</evidence>
<dbReference type="InterPro" id="IPR018392">
    <property type="entry name" value="LysM"/>
</dbReference>
<dbReference type="PROSITE" id="PS51782">
    <property type="entry name" value="LYSM"/>
    <property type="match status" value="1"/>
</dbReference>
<organism evidence="2">
    <name type="scientific">Paenibacillus polymyxa</name>
    <name type="common">Bacillus polymyxa</name>
    <dbReference type="NCBI Taxonomy" id="1406"/>
    <lineage>
        <taxon>Bacteria</taxon>
        <taxon>Bacillati</taxon>
        <taxon>Bacillota</taxon>
        <taxon>Bacilli</taxon>
        <taxon>Bacillales</taxon>
        <taxon>Paenibacillaceae</taxon>
        <taxon>Paenibacillus</taxon>
    </lineage>
</organism>
<dbReference type="SUPFAM" id="SSF54106">
    <property type="entry name" value="LysM domain"/>
    <property type="match status" value="1"/>
</dbReference>
<gene>
    <name evidence="2" type="ORF">MF626_07215</name>
</gene>
<feature type="domain" description="LysM" evidence="1">
    <location>
        <begin position="2"/>
        <end position="45"/>
    </location>
</feature>
<protein>
    <submittedName>
        <fullName evidence="2">LysM peptidoglycan-binding domain-containing protein</fullName>
    </submittedName>
</protein>
<dbReference type="Pfam" id="PF01476">
    <property type="entry name" value="LysM"/>
    <property type="match status" value="1"/>
</dbReference>
<dbReference type="SMART" id="SM00257">
    <property type="entry name" value="LysM"/>
    <property type="match status" value="1"/>
</dbReference>
<dbReference type="InterPro" id="IPR036779">
    <property type="entry name" value="LysM_dom_sf"/>
</dbReference>
<evidence type="ECO:0000259" key="1">
    <source>
        <dbReference type="PROSITE" id="PS51782"/>
    </source>
</evidence>
<reference evidence="2" key="1">
    <citation type="submission" date="2022-11" db="EMBL/GenBank/DDBJ databases">
        <authorList>
            <person name="Vasilchenko N.G."/>
            <person name="Prazdnova E.V."/>
            <person name="Gorovtsov A.V."/>
            <person name="Chistyakov V.A."/>
            <person name="Pak M.L."/>
        </authorList>
    </citation>
    <scope>NUCLEOTIDE SEQUENCE</scope>
    <source>
        <strain evidence="2">R 4.5</strain>
    </source>
</reference>
<proteinExistence type="predicted"/>
<accession>A0AAE9PQ05</accession>